<feature type="region of interest" description="Disordered" evidence="6">
    <location>
        <begin position="455"/>
        <end position="484"/>
    </location>
</feature>
<feature type="domain" description="C2H2-type" evidence="8">
    <location>
        <begin position="606"/>
        <end position="636"/>
    </location>
</feature>
<dbReference type="PROSITE" id="PS51294">
    <property type="entry name" value="HTH_MYB"/>
    <property type="match status" value="3"/>
</dbReference>
<dbReference type="SMART" id="SM00717">
    <property type="entry name" value="SANT"/>
    <property type="match status" value="3"/>
</dbReference>
<accession>D8PQP6</accession>
<evidence type="ECO:0000256" key="2">
    <source>
        <dbReference type="ARBA" id="ARBA00023125"/>
    </source>
</evidence>
<dbReference type="RefSeq" id="XP_003038677.1">
    <property type="nucleotide sequence ID" value="XM_003038631.1"/>
</dbReference>
<dbReference type="GO" id="GO:0019185">
    <property type="term" value="C:snRNA-activating protein complex"/>
    <property type="evidence" value="ECO:0007669"/>
    <property type="project" value="TreeGrafter"/>
</dbReference>
<dbReference type="KEGG" id="scm:SCHCO_02489323"/>
<feature type="compositionally biased region" description="Basic residues" evidence="6">
    <location>
        <begin position="650"/>
        <end position="661"/>
    </location>
</feature>
<dbReference type="GO" id="GO:0042795">
    <property type="term" value="P:snRNA transcription by RNA polymerase II"/>
    <property type="evidence" value="ECO:0007669"/>
    <property type="project" value="TreeGrafter"/>
</dbReference>
<evidence type="ECO:0000259" key="9">
    <source>
        <dbReference type="PROSITE" id="PS51294"/>
    </source>
</evidence>
<evidence type="ECO:0000256" key="6">
    <source>
        <dbReference type="SAM" id="MobiDB-lite"/>
    </source>
</evidence>
<feature type="domain" description="HTH myb-type" evidence="9">
    <location>
        <begin position="58"/>
        <end position="112"/>
    </location>
</feature>
<evidence type="ECO:0000256" key="1">
    <source>
        <dbReference type="ARBA" id="ARBA00023015"/>
    </source>
</evidence>
<dbReference type="InterPro" id="IPR017930">
    <property type="entry name" value="Myb_dom"/>
</dbReference>
<evidence type="ECO:0000259" key="7">
    <source>
        <dbReference type="PROSITE" id="PS50090"/>
    </source>
</evidence>
<dbReference type="InterPro" id="IPR001005">
    <property type="entry name" value="SANT/Myb"/>
</dbReference>
<evidence type="ECO:0000256" key="4">
    <source>
        <dbReference type="ARBA" id="ARBA00023242"/>
    </source>
</evidence>
<keyword evidence="11" id="KW-1185">Reference proteome</keyword>
<keyword evidence="5" id="KW-0863">Zinc-finger</keyword>
<dbReference type="PANTHER" id="PTHR46621:SF1">
    <property type="entry name" value="SNRNA-ACTIVATING PROTEIN COMPLEX SUBUNIT 4"/>
    <property type="match status" value="1"/>
</dbReference>
<evidence type="ECO:0000256" key="3">
    <source>
        <dbReference type="ARBA" id="ARBA00023163"/>
    </source>
</evidence>
<dbReference type="SMART" id="SM00355">
    <property type="entry name" value="ZnF_C2H2"/>
    <property type="match status" value="3"/>
</dbReference>
<name>D8PQP6_SCHCM</name>
<feature type="domain" description="Myb-like" evidence="7">
    <location>
        <begin position="12"/>
        <end position="57"/>
    </location>
</feature>
<dbReference type="PROSITE" id="PS50090">
    <property type="entry name" value="MYB_LIKE"/>
    <property type="match status" value="3"/>
</dbReference>
<reference evidence="10 11" key="1">
    <citation type="journal article" date="2010" name="Nat. Biotechnol.">
        <title>Genome sequence of the model mushroom Schizophyllum commune.</title>
        <authorList>
            <person name="Ohm R.A."/>
            <person name="de Jong J.F."/>
            <person name="Lugones L.G."/>
            <person name="Aerts A."/>
            <person name="Kothe E."/>
            <person name="Stajich J.E."/>
            <person name="de Vries R.P."/>
            <person name="Record E."/>
            <person name="Levasseur A."/>
            <person name="Baker S.E."/>
            <person name="Bartholomew K.A."/>
            <person name="Coutinho P.M."/>
            <person name="Erdmann S."/>
            <person name="Fowler T.J."/>
            <person name="Gathman A.C."/>
            <person name="Lombard V."/>
            <person name="Henrissat B."/>
            <person name="Knabe N."/>
            <person name="Kuees U."/>
            <person name="Lilly W.W."/>
            <person name="Lindquist E."/>
            <person name="Lucas S."/>
            <person name="Magnuson J.K."/>
            <person name="Piumi F."/>
            <person name="Raudaskoski M."/>
            <person name="Salamov A."/>
            <person name="Schmutz J."/>
            <person name="Schwarze F.W.M.R."/>
            <person name="vanKuyk P.A."/>
            <person name="Horton J.S."/>
            <person name="Grigoriev I.V."/>
            <person name="Woesten H.A.B."/>
        </authorList>
    </citation>
    <scope>NUCLEOTIDE SEQUENCE [LARGE SCALE GENOMIC DNA]</scope>
    <source>
        <strain evidence="11">H4-8 / FGSC 9210</strain>
    </source>
</reference>
<keyword evidence="3" id="KW-0804">Transcription</keyword>
<keyword evidence="4" id="KW-0539">Nucleus</keyword>
<dbReference type="SUPFAM" id="SSF46689">
    <property type="entry name" value="Homeodomain-like"/>
    <property type="match status" value="2"/>
</dbReference>
<dbReference type="PROSITE" id="PS50157">
    <property type="entry name" value="ZINC_FINGER_C2H2_2"/>
    <property type="match status" value="2"/>
</dbReference>
<dbReference type="InterPro" id="IPR051575">
    <property type="entry name" value="Myb-like_DNA-bd"/>
</dbReference>
<sequence length="669" mass="73580">MSTSTRIAAGRPWTPEEDAQLRAAVALHGENDNWKTVAEMVPGRTNKACRKRWRHSLSPGVKKTAWTAEEDKLLLDLHEKHGDKWSVIAREIEGRTDDACSKRYREALDPNLRKDEWTDEDDNRLRDLHAQLSGQWRLIGAALCRGSLACRNRWRLFERKQRRLAQLSKYEIPDFSAPATSSSSEGRYEATWVQPDVHGQATYDACDSLMAYHQEQTSHYPVQPDPFLGSWTWASPEGSISTQPSGAHGSVNDASAIQLDQTPSSEQPSHYGTPSFDGIPGTSPYHAYWTSCAADHIYPPVPHQPTSTLPLDAADNSIPSTPHPAAVTDLAAEPMSLEDTCETSPSAALPERSPTFTASTLASPSSYHETVLPSLSPESNATVDLPTCDMLWGSPVSNPCPLTPLLPTPQTASVDLPHVQVVGEHEEVIADHPTTGLIGVDALPDGVVASAEQNLPSEAISGPADSRKRRQSASDERTVKRRATEMRMDQGRVMQPGLLPYVCGRASCWPASSPVSESRYDTARELAEHMRRSHAGQASDDVEKPYRCGLSGCGKAWKNLNGLQYHLQVAEAHYKKAMMSKAKVITATSGVSEAPTQPEDNGRRTYRCLEPDCGKVYSHASGLRYHRIHVHKGPLPEQLSILPPSVEKKVPRKARQYRRSATRPSDANT</sequence>
<dbReference type="InterPro" id="IPR013087">
    <property type="entry name" value="Znf_C2H2_type"/>
</dbReference>
<evidence type="ECO:0000256" key="5">
    <source>
        <dbReference type="PROSITE-ProRule" id="PRU00042"/>
    </source>
</evidence>
<dbReference type="HOGENOM" id="CLU_021970_0_0_1"/>
<dbReference type="GO" id="GO:0008270">
    <property type="term" value="F:zinc ion binding"/>
    <property type="evidence" value="ECO:0007669"/>
    <property type="project" value="UniProtKB-KW"/>
</dbReference>
<feature type="domain" description="Myb-like" evidence="7">
    <location>
        <begin position="109"/>
        <end position="158"/>
    </location>
</feature>
<dbReference type="OrthoDB" id="2143914at2759"/>
<dbReference type="CDD" id="cd00167">
    <property type="entry name" value="SANT"/>
    <property type="match status" value="2"/>
</dbReference>
<organism evidence="11">
    <name type="scientific">Schizophyllum commune (strain H4-8 / FGSC 9210)</name>
    <name type="common">Split gill fungus</name>
    <dbReference type="NCBI Taxonomy" id="578458"/>
    <lineage>
        <taxon>Eukaryota</taxon>
        <taxon>Fungi</taxon>
        <taxon>Dikarya</taxon>
        <taxon>Basidiomycota</taxon>
        <taxon>Agaricomycotina</taxon>
        <taxon>Agaricomycetes</taxon>
        <taxon>Agaricomycetidae</taxon>
        <taxon>Agaricales</taxon>
        <taxon>Schizophyllaceae</taxon>
        <taxon>Schizophyllum</taxon>
    </lineage>
</organism>
<dbReference type="OMA" id="YHLQISK"/>
<dbReference type="PANTHER" id="PTHR46621">
    <property type="entry name" value="SNRNA-ACTIVATING PROTEIN COMPLEX SUBUNIT 4"/>
    <property type="match status" value="1"/>
</dbReference>
<dbReference type="GO" id="GO:0000978">
    <property type="term" value="F:RNA polymerase II cis-regulatory region sequence-specific DNA binding"/>
    <property type="evidence" value="ECO:0007669"/>
    <property type="project" value="TreeGrafter"/>
</dbReference>
<dbReference type="EMBL" id="GL377302">
    <property type="protein sequence ID" value="EFJ03775.1"/>
    <property type="molecule type" value="Genomic_DNA"/>
</dbReference>
<keyword evidence="5" id="KW-0862">Zinc</keyword>
<dbReference type="GeneID" id="9584958"/>
<dbReference type="InterPro" id="IPR009057">
    <property type="entry name" value="Homeodomain-like_sf"/>
</dbReference>
<protein>
    <submittedName>
        <fullName evidence="10">Uncharacterized protein</fullName>
    </submittedName>
</protein>
<dbReference type="VEuPathDB" id="FungiDB:SCHCODRAFT_02489323"/>
<feature type="region of interest" description="Disordered" evidence="6">
    <location>
        <begin position="303"/>
        <end position="324"/>
    </location>
</feature>
<dbReference type="GO" id="GO:0042796">
    <property type="term" value="P:snRNA transcription by RNA polymerase III"/>
    <property type="evidence" value="ECO:0007669"/>
    <property type="project" value="TreeGrafter"/>
</dbReference>
<feature type="region of interest" description="Disordered" evidence="6">
    <location>
        <begin position="643"/>
        <end position="669"/>
    </location>
</feature>
<dbReference type="PROSITE" id="PS00028">
    <property type="entry name" value="ZINC_FINGER_C2H2_1"/>
    <property type="match status" value="1"/>
</dbReference>
<keyword evidence="2" id="KW-0238">DNA-binding</keyword>
<feature type="domain" description="C2H2-type" evidence="8">
    <location>
        <begin position="546"/>
        <end position="578"/>
    </location>
</feature>
<dbReference type="InParanoid" id="D8PQP6"/>
<dbReference type="Pfam" id="PF00249">
    <property type="entry name" value="Myb_DNA-binding"/>
    <property type="match status" value="1"/>
</dbReference>
<feature type="domain" description="Myb-like" evidence="7">
    <location>
        <begin position="58"/>
        <end position="108"/>
    </location>
</feature>
<evidence type="ECO:0000259" key="8">
    <source>
        <dbReference type="PROSITE" id="PS50157"/>
    </source>
</evidence>
<dbReference type="Gene3D" id="1.10.10.60">
    <property type="entry name" value="Homeodomain-like"/>
    <property type="match status" value="3"/>
</dbReference>
<feature type="domain" description="HTH myb-type" evidence="9">
    <location>
        <begin position="113"/>
        <end position="162"/>
    </location>
</feature>
<dbReference type="Gene3D" id="3.30.160.60">
    <property type="entry name" value="Classic Zinc Finger"/>
    <property type="match status" value="2"/>
</dbReference>
<keyword evidence="1" id="KW-0805">Transcription regulation</keyword>
<feature type="compositionally biased region" description="Basic and acidic residues" evidence="6">
    <location>
        <begin position="472"/>
        <end position="484"/>
    </location>
</feature>
<dbReference type="Proteomes" id="UP000007431">
    <property type="component" value="Unassembled WGS sequence"/>
</dbReference>
<feature type="domain" description="HTH myb-type" evidence="9">
    <location>
        <begin position="5"/>
        <end position="54"/>
    </location>
</feature>
<dbReference type="AlphaFoldDB" id="D8PQP6"/>
<evidence type="ECO:0000313" key="10">
    <source>
        <dbReference type="EMBL" id="EFJ03775.1"/>
    </source>
</evidence>
<dbReference type="eggNOG" id="KOG0048">
    <property type="taxonomic scope" value="Eukaryota"/>
</dbReference>
<dbReference type="STRING" id="578458.D8PQP6"/>
<dbReference type="GO" id="GO:0001006">
    <property type="term" value="F:RNA polymerase III type 3 promoter sequence-specific DNA binding"/>
    <property type="evidence" value="ECO:0007669"/>
    <property type="project" value="TreeGrafter"/>
</dbReference>
<evidence type="ECO:0000313" key="11">
    <source>
        <dbReference type="Proteomes" id="UP000007431"/>
    </source>
</evidence>
<gene>
    <name evidence="10" type="ORF">SCHCODRAFT_255534</name>
</gene>
<feature type="region of interest" description="Disordered" evidence="6">
    <location>
        <begin position="341"/>
        <end position="361"/>
    </location>
</feature>
<keyword evidence="5" id="KW-0479">Metal-binding</keyword>
<proteinExistence type="predicted"/>
<dbReference type="Pfam" id="PF13921">
    <property type="entry name" value="Myb_DNA-bind_6"/>
    <property type="match status" value="1"/>
</dbReference>